<keyword evidence="2" id="KW-1185">Reference proteome</keyword>
<dbReference type="RefSeq" id="WP_264801981.1">
    <property type="nucleotide sequence ID" value="NZ_BAPG01000180.1"/>
</dbReference>
<gene>
    <name evidence="1" type="ORF">ANI02nite_30760</name>
</gene>
<protein>
    <submittedName>
        <fullName evidence="1">Uncharacterized protein</fullName>
    </submittedName>
</protein>
<comment type="caution">
    <text evidence="1">The sequence shown here is derived from an EMBL/GenBank/DDBJ whole genome shotgun (WGS) entry which is preliminary data.</text>
</comment>
<accession>A0A511XE15</accession>
<dbReference type="Proteomes" id="UP000321635">
    <property type="component" value="Unassembled WGS sequence"/>
</dbReference>
<evidence type="ECO:0000313" key="1">
    <source>
        <dbReference type="EMBL" id="GEN61192.1"/>
    </source>
</evidence>
<dbReference type="STRING" id="1120919.GCA_000429165_03237"/>
<proteinExistence type="predicted"/>
<organism evidence="1 2">
    <name type="scientific">Acetobacter nitrogenifigens DSM 23921 = NBRC 105050</name>
    <dbReference type="NCBI Taxonomy" id="1120919"/>
    <lineage>
        <taxon>Bacteria</taxon>
        <taxon>Pseudomonadati</taxon>
        <taxon>Pseudomonadota</taxon>
        <taxon>Alphaproteobacteria</taxon>
        <taxon>Acetobacterales</taxon>
        <taxon>Acetobacteraceae</taxon>
        <taxon>Acetobacter</taxon>
    </lineage>
</organism>
<dbReference type="EMBL" id="BJYF01000029">
    <property type="protein sequence ID" value="GEN61192.1"/>
    <property type="molecule type" value="Genomic_DNA"/>
</dbReference>
<name>A0A511XE15_9PROT</name>
<dbReference type="AlphaFoldDB" id="A0A511XE15"/>
<reference evidence="1 2" key="1">
    <citation type="submission" date="2019-07" db="EMBL/GenBank/DDBJ databases">
        <title>Whole genome shotgun sequence of Acetobacter nitrogenifigens NBRC 105050.</title>
        <authorList>
            <person name="Hosoyama A."/>
            <person name="Uohara A."/>
            <person name="Ohji S."/>
            <person name="Ichikawa N."/>
        </authorList>
    </citation>
    <scope>NUCLEOTIDE SEQUENCE [LARGE SCALE GENOMIC DNA]</scope>
    <source>
        <strain evidence="1 2">NBRC 105050</strain>
    </source>
</reference>
<evidence type="ECO:0000313" key="2">
    <source>
        <dbReference type="Proteomes" id="UP000321635"/>
    </source>
</evidence>
<sequence length="135" mass="15377">MRKPQILSHVICDEVRREDNGKQLLIGVYSEGMIYSGEIPGHVRICVWIQIQYISNAKVTLEVDLSRNGVIGENILTMGIPVPDVPSDRIRSSALITPIANVPVEGDETYIFSYRFSKSEKWKTLREFNVEINRN</sequence>